<accession>A0A0H4VJC5</accession>
<dbReference type="InterPro" id="IPR006439">
    <property type="entry name" value="HAD-SF_hydro_IA"/>
</dbReference>
<reference evidence="1 2" key="1">
    <citation type="submission" date="2015-01" db="EMBL/GenBank/DDBJ databases">
        <title>Rufibacter sp./DG31D/ whole genome sequencing.</title>
        <authorList>
            <person name="Kim M.K."/>
            <person name="Srinivasan S."/>
            <person name="Lee J.-J."/>
        </authorList>
    </citation>
    <scope>NUCLEOTIDE SEQUENCE [LARGE SCALE GENOMIC DNA]</scope>
    <source>
        <strain evidence="1 2">DG31D</strain>
    </source>
</reference>
<dbReference type="InterPro" id="IPR023198">
    <property type="entry name" value="PGP-like_dom2"/>
</dbReference>
<dbReference type="GO" id="GO:0016787">
    <property type="term" value="F:hydrolase activity"/>
    <property type="evidence" value="ECO:0007669"/>
    <property type="project" value="UniProtKB-KW"/>
</dbReference>
<keyword evidence="2" id="KW-1185">Reference proteome</keyword>
<dbReference type="InterPro" id="IPR023214">
    <property type="entry name" value="HAD_sf"/>
</dbReference>
<evidence type="ECO:0000313" key="2">
    <source>
        <dbReference type="Proteomes" id="UP000036458"/>
    </source>
</evidence>
<dbReference type="InterPro" id="IPR036412">
    <property type="entry name" value="HAD-like_sf"/>
</dbReference>
<dbReference type="SFLD" id="SFLDG01129">
    <property type="entry name" value="C1.5:_HAD__Beta-PGM__Phosphata"/>
    <property type="match status" value="1"/>
</dbReference>
<sequence length="214" mass="24038">MNFSSIKNIIFDLGGVIINIDYAKSTDALRTFAPVDTSVDFSQKAQSELFDLYERGDISSEDFREGLRKDFGITATDAQIDEAWNAMLLDIPAERIELLRALSKHYRLFLLSNTNAIHMLAFNEIVATSFHIPSLDSLFEKAYYSHLVGKRKPDSAVFEHILEENGLNREETLFIDDSIQHIVGAREVGLQTLHLAPPLTINQALKEALPANEA</sequence>
<dbReference type="Gene3D" id="1.10.150.240">
    <property type="entry name" value="Putative phosphatase, domain 2"/>
    <property type="match status" value="1"/>
</dbReference>
<protein>
    <submittedName>
        <fullName evidence="1">HAD family hydrolase</fullName>
    </submittedName>
</protein>
<proteinExistence type="predicted"/>
<dbReference type="PRINTS" id="PR00413">
    <property type="entry name" value="HADHALOGNASE"/>
</dbReference>
<dbReference type="Proteomes" id="UP000036458">
    <property type="component" value="Chromosome"/>
</dbReference>
<dbReference type="PANTHER" id="PTHR43611">
    <property type="entry name" value="ALPHA-D-GLUCOSE 1-PHOSPHATE PHOSPHATASE"/>
    <property type="match status" value="1"/>
</dbReference>
<dbReference type="Gene3D" id="3.40.50.1000">
    <property type="entry name" value="HAD superfamily/HAD-like"/>
    <property type="match status" value="1"/>
</dbReference>
<dbReference type="PATRIC" id="fig|1379910.4.peg.2197"/>
<dbReference type="PANTHER" id="PTHR43611:SF3">
    <property type="entry name" value="FLAVIN MONONUCLEOTIDE HYDROLASE 1, CHLOROPLATIC"/>
    <property type="match status" value="1"/>
</dbReference>
<dbReference type="SFLD" id="SFLDS00003">
    <property type="entry name" value="Haloacid_Dehalogenase"/>
    <property type="match status" value="1"/>
</dbReference>
<dbReference type="SUPFAM" id="SSF56784">
    <property type="entry name" value="HAD-like"/>
    <property type="match status" value="1"/>
</dbReference>
<gene>
    <name evidence="1" type="ORF">TH63_10130</name>
</gene>
<dbReference type="OrthoDB" id="9797415at2"/>
<dbReference type="STRING" id="1379910.TH63_10130"/>
<keyword evidence="1" id="KW-0378">Hydrolase</keyword>
<name>A0A0H4VJC5_9BACT</name>
<organism evidence="1 2">
    <name type="scientific">Rufibacter radiotolerans</name>
    <dbReference type="NCBI Taxonomy" id="1379910"/>
    <lineage>
        <taxon>Bacteria</taxon>
        <taxon>Pseudomonadati</taxon>
        <taxon>Bacteroidota</taxon>
        <taxon>Cytophagia</taxon>
        <taxon>Cytophagales</taxon>
        <taxon>Hymenobacteraceae</taxon>
        <taxon>Rufibacter</taxon>
    </lineage>
</organism>
<dbReference type="AlphaFoldDB" id="A0A0H4VJC5"/>
<dbReference type="RefSeq" id="WP_048920850.1">
    <property type="nucleotide sequence ID" value="NZ_CP010777.1"/>
</dbReference>
<dbReference type="InterPro" id="IPR041492">
    <property type="entry name" value="HAD_2"/>
</dbReference>
<dbReference type="NCBIfam" id="TIGR01509">
    <property type="entry name" value="HAD-SF-IA-v3"/>
    <property type="match status" value="1"/>
</dbReference>
<dbReference type="Pfam" id="PF13419">
    <property type="entry name" value="HAD_2"/>
    <property type="match status" value="1"/>
</dbReference>
<evidence type="ECO:0000313" key="1">
    <source>
        <dbReference type="EMBL" id="AKQ45920.1"/>
    </source>
</evidence>
<dbReference type="EMBL" id="CP010777">
    <property type="protein sequence ID" value="AKQ45920.1"/>
    <property type="molecule type" value="Genomic_DNA"/>
</dbReference>
<dbReference type="KEGG" id="ruf:TH63_10130"/>
<dbReference type="CDD" id="cd02603">
    <property type="entry name" value="HAD_sEH-N_like"/>
    <property type="match status" value="1"/>
</dbReference>